<dbReference type="AlphaFoldDB" id="A0A7W8G152"/>
<keyword evidence="2" id="KW-1185">Reference proteome</keyword>
<proteinExistence type="predicted"/>
<gene>
    <name evidence="1" type="ORF">HNQ52_003369</name>
</gene>
<comment type="caution">
    <text evidence="1">The sequence shown here is derived from an EMBL/GenBank/DDBJ whole genome shotgun (WGS) entry which is preliminary data.</text>
</comment>
<sequence length="350" mass="37609">MAGRQHAKPRRRTVRVPARLPGAAGPHQRLIPVAPTQRMSLCAMMRPNENRPMKTHARALLFACIGASVSCPALAVPQGFEWFPRVPGPDDPLYLLPIDPCHSTQAYAVSLDNLEASFLTPESGALAIRYETFLAGCIGAPPVVHAVAIPQEIDGAPVDGLFSTHVRSTPIFENGQQVDTVVNEIEWFETLPPRVAIPPSVSGTWFSPAHVEQGILINMTAKRELLVGWTTYGADGTQRWFSGIAPTVPDESTVTLTLTDTGDGAFAGELPNDAAPEEWGTLTIEYVACGEIEVSWNPKTTTGLQPGSATMQQLTQPHDAACDIEAYAAALGQPLTIHELDIETAPQPVD</sequence>
<evidence type="ECO:0000313" key="2">
    <source>
        <dbReference type="Proteomes" id="UP000521199"/>
    </source>
</evidence>
<dbReference type="RefSeq" id="WP_183962446.1">
    <property type="nucleotide sequence ID" value="NZ_JACHHP010000008.1"/>
</dbReference>
<name>A0A7W8G152_9GAMM</name>
<evidence type="ECO:0000313" key="1">
    <source>
        <dbReference type="EMBL" id="MBB5209796.1"/>
    </source>
</evidence>
<dbReference type="EMBL" id="JACHHP010000008">
    <property type="protein sequence ID" value="MBB5209796.1"/>
    <property type="molecule type" value="Genomic_DNA"/>
</dbReference>
<organism evidence="1 2">
    <name type="scientific">Chiayiivirga flava</name>
    <dbReference type="NCBI Taxonomy" id="659595"/>
    <lineage>
        <taxon>Bacteria</taxon>
        <taxon>Pseudomonadati</taxon>
        <taxon>Pseudomonadota</taxon>
        <taxon>Gammaproteobacteria</taxon>
        <taxon>Lysobacterales</taxon>
        <taxon>Lysobacteraceae</taxon>
        <taxon>Chiayiivirga</taxon>
    </lineage>
</organism>
<dbReference type="Proteomes" id="UP000521199">
    <property type="component" value="Unassembled WGS sequence"/>
</dbReference>
<protein>
    <submittedName>
        <fullName evidence="1">Uncharacterized protein</fullName>
    </submittedName>
</protein>
<reference evidence="1 2" key="1">
    <citation type="submission" date="2020-08" db="EMBL/GenBank/DDBJ databases">
        <title>Genomic Encyclopedia of Type Strains, Phase IV (KMG-IV): sequencing the most valuable type-strain genomes for metagenomic binning, comparative biology and taxonomic classification.</title>
        <authorList>
            <person name="Goeker M."/>
        </authorList>
    </citation>
    <scope>NUCLEOTIDE SEQUENCE [LARGE SCALE GENOMIC DNA]</scope>
    <source>
        <strain evidence="1 2">DSM 24163</strain>
    </source>
</reference>
<accession>A0A7W8G152</accession>